<keyword evidence="1" id="KW-0812">Transmembrane</keyword>
<comment type="caution">
    <text evidence="2">The sequence shown here is derived from an EMBL/GenBank/DDBJ whole genome shotgun (WGS) entry which is preliminary data.</text>
</comment>
<dbReference type="PROSITE" id="PS51257">
    <property type="entry name" value="PROKAR_LIPOPROTEIN"/>
    <property type="match status" value="1"/>
</dbReference>
<proteinExistence type="predicted"/>
<organism evidence="2 3">
    <name type="scientific">Anaerostipes caccae (strain DSM 14662 / CCUG 47493 / JCM 13470 / NCIMB 13811 / L1-92)</name>
    <dbReference type="NCBI Taxonomy" id="411490"/>
    <lineage>
        <taxon>Bacteria</taxon>
        <taxon>Bacillati</taxon>
        <taxon>Bacillota</taxon>
        <taxon>Clostridia</taxon>
        <taxon>Lachnospirales</taxon>
        <taxon>Lachnospiraceae</taxon>
        <taxon>Anaerostipes</taxon>
    </lineage>
</organism>
<evidence type="ECO:0000313" key="3">
    <source>
        <dbReference type="Proteomes" id="UP000004935"/>
    </source>
</evidence>
<protein>
    <submittedName>
        <fullName evidence="2">Uncharacterized protein</fullName>
    </submittedName>
</protein>
<keyword evidence="1" id="KW-1133">Transmembrane helix</keyword>
<evidence type="ECO:0000313" key="2">
    <source>
        <dbReference type="EMBL" id="EDR98094.1"/>
    </source>
</evidence>
<keyword evidence="3" id="KW-1185">Reference proteome</keyword>
<keyword evidence="1" id="KW-0472">Membrane</keyword>
<name>B0MDS4_ANACD</name>
<reference evidence="2" key="1">
    <citation type="submission" date="2007-11" db="EMBL/GenBank/DDBJ databases">
        <authorList>
            <person name="Fulton L."/>
            <person name="Clifton S."/>
            <person name="Fulton B."/>
            <person name="Xu J."/>
            <person name="Minx P."/>
            <person name="Pepin K.H."/>
            <person name="Johnson M."/>
            <person name="Thiruvilangam P."/>
            <person name="Bhonagiri V."/>
            <person name="Nash W.E."/>
            <person name="Mardis E.R."/>
            <person name="Wilson R.K."/>
        </authorList>
    </citation>
    <scope>NUCLEOTIDE SEQUENCE [LARGE SCALE GENOMIC DNA]</scope>
    <source>
        <strain evidence="2">DSM 14662</strain>
    </source>
</reference>
<reference evidence="2" key="2">
    <citation type="submission" date="2013-11" db="EMBL/GenBank/DDBJ databases">
        <title>Draft genome sequence of Anaerostipes caccae (DSM 14662).</title>
        <authorList>
            <person name="Sudarsanam P."/>
            <person name="Ley R."/>
            <person name="Guruge J."/>
            <person name="Turnbaugh P.J."/>
            <person name="Mahowald M."/>
            <person name="Liep D."/>
            <person name="Gordon J."/>
        </authorList>
    </citation>
    <scope>NUCLEOTIDE SEQUENCE</scope>
    <source>
        <strain evidence="2">DSM 14662</strain>
    </source>
</reference>
<evidence type="ECO:0000256" key="1">
    <source>
        <dbReference type="SAM" id="Phobius"/>
    </source>
</evidence>
<dbReference type="Proteomes" id="UP000004935">
    <property type="component" value="Unassembled WGS sequence"/>
</dbReference>
<feature type="transmembrane region" description="Helical" evidence="1">
    <location>
        <begin position="12"/>
        <end position="29"/>
    </location>
</feature>
<dbReference type="EMBL" id="ABAX03000012">
    <property type="protein sequence ID" value="EDR98094.1"/>
    <property type="molecule type" value="Genomic_DNA"/>
</dbReference>
<dbReference type="HOGENOM" id="CLU_3094875_0_0_9"/>
<gene>
    <name evidence="2" type="ORF">ANACAC_01717</name>
</gene>
<sequence>MCKFRGQGFAHFLFSCITSITFGIINILYMKNHKTEEKVFRSNQQEAFYGK</sequence>
<dbReference type="STRING" id="411490.ANACAC_01717"/>
<dbReference type="AlphaFoldDB" id="B0MDS4"/>
<accession>B0MDS4</accession>